<dbReference type="AlphaFoldDB" id="A0AAQ3RHZ7"/>
<keyword evidence="1" id="KW-0732">Signal</keyword>
<name>A0AAQ3RHZ7_VIGMU</name>
<dbReference type="EMBL" id="CP144692">
    <property type="protein sequence ID" value="WVY96093.1"/>
    <property type="molecule type" value="Genomic_DNA"/>
</dbReference>
<dbReference type="Proteomes" id="UP001374535">
    <property type="component" value="Chromosome 9"/>
</dbReference>
<evidence type="ECO:0000313" key="2">
    <source>
        <dbReference type="EMBL" id="WVY96093.1"/>
    </source>
</evidence>
<feature type="signal peptide" evidence="1">
    <location>
        <begin position="1"/>
        <end position="30"/>
    </location>
</feature>
<organism evidence="2 3">
    <name type="scientific">Vigna mungo</name>
    <name type="common">Black gram</name>
    <name type="synonym">Phaseolus mungo</name>
    <dbReference type="NCBI Taxonomy" id="3915"/>
    <lineage>
        <taxon>Eukaryota</taxon>
        <taxon>Viridiplantae</taxon>
        <taxon>Streptophyta</taxon>
        <taxon>Embryophyta</taxon>
        <taxon>Tracheophyta</taxon>
        <taxon>Spermatophyta</taxon>
        <taxon>Magnoliopsida</taxon>
        <taxon>eudicotyledons</taxon>
        <taxon>Gunneridae</taxon>
        <taxon>Pentapetalae</taxon>
        <taxon>rosids</taxon>
        <taxon>fabids</taxon>
        <taxon>Fabales</taxon>
        <taxon>Fabaceae</taxon>
        <taxon>Papilionoideae</taxon>
        <taxon>50 kb inversion clade</taxon>
        <taxon>NPAAA clade</taxon>
        <taxon>indigoferoid/millettioid clade</taxon>
        <taxon>Phaseoleae</taxon>
        <taxon>Vigna</taxon>
    </lineage>
</organism>
<evidence type="ECO:0000256" key="1">
    <source>
        <dbReference type="SAM" id="SignalP"/>
    </source>
</evidence>
<protein>
    <submittedName>
        <fullName evidence="2">Uncharacterized protein</fullName>
    </submittedName>
</protein>
<accession>A0AAQ3RHZ7</accession>
<feature type="chain" id="PRO_5043022320" evidence="1">
    <location>
        <begin position="31"/>
        <end position="121"/>
    </location>
</feature>
<sequence>MTNTAMSSRMFSLWITFLLLHSIYLCCSTGRQVIGNSLFIGPKLKVNVVATITCSYCVRNGHTESVIGNMVFLIIETPEIILANRYALSVVRMVIPWIFITRNMVSHLDPKFYNNKNSFCQ</sequence>
<keyword evidence="3" id="KW-1185">Reference proteome</keyword>
<gene>
    <name evidence="2" type="ORF">V8G54_028244</name>
</gene>
<reference evidence="2 3" key="1">
    <citation type="journal article" date="2023" name="Life. Sci Alliance">
        <title>Evolutionary insights into 3D genome organization and epigenetic landscape of Vigna mungo.</title>
        <authorList>
            <person name="Junaid A."/>
            <person name="Singh B."/>
            <person name="Bhatia S."/>
        </authorList>
    </citation>
    <scope>NUCLEOTIDE SEQUENCE [LARGE SCALE GENOMIC DNA]</scope>
    <source>
        <strain evidence="2">Urdbean</strain>
    </source>
</reference>
<proteinExistence type="predicted"/>
<evidence type="ECO:0000313" key="3">
    <source>
        <dbReference type="Proteomes" id="UP001374535"/>
    </source>
</evidence>